<accession>A0A1L9Q4G4</accession>
<dbReference type="AlphaFoldDB" id="A0A1L9Q4G4"/>
<dbReference type="VEuPathDB" id="FungiDB:ASPVEDRAFT_47782"/>
<evidence type="ECO:0000313" key="1">
    <source>
        <dbReference type="EMBL" id="OJJ08636.1"/>
    </source>
</evidence>
<gene>
    <name evidence="1" type="ORF">ASPVEDRAFT_47782</name>
</gene>
<name>A0A1L9Q4G4_ASPVE</name>
<dbReference type="GeneID" id="63729370"/>
<proteinExistence type="predicted"/>
<protein>
    <submittedName>
        <fullName evidence="1">Uncharacterized protein</fullName>
    </submittedName>
</protein>
<dbReference type="EMBL" id="KV878140">
    <property type="protein sequence ID" value="OJJ08636.1"/>
    <property type="molecule type" value="Genomic_DNA"/>
</dbReference>
<dbReference type="RefSeq" id="XP_040674398.1">
    <property type="nucleotide sequence ID" value="XM_040813859.1"/>
</dbReference>
<sequence>MSRKPVSRITTTSSLINEYRSYSRVSPNPEFSNHGACQFPARLACICIAEVGLFLESETEAPDPKSPLLGIPAIAGM</sequence>
<organism evidence="1 2">
    <name type="scientific">Aspergillus versicolor CBS 583.65</name>
    <dbReference type="NCBI Taxonomy" id="1036611"/>
    <lineage>
        <taxon>Eukaryota</taxon>
        <taxon>Fungi</taxon>
        <taxon>Dikarya</taxon>
        <taxon>Ascomycota</taxon>
        <taxon>Pezizomycotina</taxon>
        <taxon>Eurotiomycetes</taxon>
        <taxon>Eurotiomycetidae</taxon>
        <taxon>Eurotiales</taxon>
        <taxon>Aspergillaceae</taxon>
        <taxon>Aspergillus</taxon>
        <taxon>Aspergillus subgen. Nidulantes</taxon>
    </lineage>
</organism>
<keyword evidence="2" id="KW-1185">Reference proteome</keyword>
<reference evidence="2" key="1">
    <citation type="journal article" date="2017" name="Genome Biol.">
        <title>Comparative genomics reveals high biological diversity and specific adaptations in the industrially and medically important fungal genus Aspergillus.</title>
        <authorList>
            <person name="de Vries R.P."/>
            <person name="Riley R."/>
            <person name="Wiebenga A."/>
            <person name="Aguilar-Osorio G."/>
            <person name="Amillis S."/>
            <person name="Uchima C.A."/>
            <person name="Anderluh G."/>
            <person name="Asadollahi M."/>
            <person name="Askin M."/>
            <person name="Barry K."/>
            <person name="Battaglia E."/>
            <person name="Bayram O."/>
            <person name="Benocci T."/>
            <person name="Braus-Stromeyer S.A."/>
            <person name="Caldana C."/>
            <person name="Canovas D."/>
            <person name="Cerqueira G.C."/>
            <person name="Chen F."/>
            <person name="Chen W."/>
            <person name="Choi C."/>
            <person name="Clum A."/>
            <person name="Dos Santos R.A."/>
            <person name="Damasio A.R."/>
            <person name="Diallinas G."/>
            <person name="Emri T."/>
            <person name="Fekete E."/>
            <person name="Flipphi M."/>
            <person name="Freyberg S."/>
            <person name="Gallo A."/>
            <person name="Gournas C."/>
            <person name="Habgood R."/>
            <person name="Hainaut M."/>
            <person name="Harispe M.L."/>
            <person name="Henrissat B."/>
            <person name="Hilden K.S."/>
            <person name="Hope R."/>
            <person name="Hossain A."/>
            <person name="Karabika E."/>
            <person name="Karaffa L."/>
            <person name="Karanyi Z."/>
            <person name="Krasevec N."/>
            <person name="Kuo A."/>
            <person name="Kusch H."/>
            <person name="LaButti K."/>
            <person name="Lagendijk E.L."/>
            <person name="Lapidus A."/>
            <person name="Levasseur A."/>
            <person name="Lindquist E."/>
            <person name="Lipzen A."/>
            <person name="Logrieco A.F."/>
            <person name="MacCabe A."/>
            <person name="Maekelae M.R."/>
            <person name="Malavazi I."/>
            <person name="Melin P."/>
            <person name="Meyer V."/>
            <person name="Mielnichuk N."/>
            <person name="Miskei M."/>
            <person name="Molnar A.P."/>
            <person name="Mule G."/>
            <person name="Ngan C.Y."/>
            <person name="Orejas M."/>
            <person name="Orosz E."/>
            <person name="Ouedraogo J.P."/>
            <person name="Overkamp K.M."/>
            <person name="Park H.-S."/>
            <person name="Perrone G."/>
            <person name="Piumi F."/>
            <person name="Punt P.J."/>
            <person name="Ram A.F."/>
            <person name="Ramon A."/>
            <person name="Rauscher S."/>
            <person name="Record E."/>
            <person name="Riano-Pachon D.M."/>
            <person name="Robert V."/>
            <person name="Roehrig J."/>
            <person name="Ruller R."/>
            <person name="Salamov A."/>
            <person name="Salih N.S."/>
            <person name="Samson R.A."/>
            <person name="Sandor E."/>
            <person name="Sanguinetti M."/>
            <person name="Schuetze T."/>
            <person name="Sepcic K."/>
            <person name="Shelest E."/>
            <person name="Sherlock G."/>
            <person name="Sophianopoulou V."/>
            <person name="Squina F.M."/>
            <person name="Sun H."/>
            <person name="Susca A."/>
            <person name="Todd R.B."/>
            <person name="Tsang A."/>
            <person name="Unkles S.E."/>
            <person name="van de Wiele N."/>
            <person name="van Rossen-Uffink D."/>
            <person name="Oliveira J.V."/>
            <person name="Vesth T.C."/>
            <person name="Visser J."/>
            <person name="Yu J.-H."/>
            <person name="Zhou M."/>
            <person name="Andersen M.R."/>
            <person name="Archer D.B."/>
            <person name="Baker S.E."/>
            <person name="Benoit I."/>
            <person name="Brakhage A.A."/>
            <person name="Braus G.H."/>
            <person name="Fischer R."/>
            <person name="Frisvad J.C."/>
            <person name="Goldman G.H."/>
            <person name="Houbraken J."/>
            <person name="Oakley B."/>
            <person name="Pocsi I."/>
            <person name="Scazzocchio C."/>
            <person name="Seiboth B."/>
            <person name="vanKuyk P.A."/>
            <person name="Wortman J."/>
            <person name="Dyer P.S."/>
            <person name="Grigoriev I.V."/>
        </authorList>
    </citation>
    <scope>NUCLEOTIDE SEQUENCE [LARGE SCALE GENOMIC DNA]</scope>
    <source>
        <strain evidence="2">CBS 583.65</strain>
    </source>
</reference>
<evidence type="ECO:0000313" key="2">
    <source>
        <dbReference type="Proteomes" id="UP000184073"/>
    </source>
</evidence>
<dbReference type="Proteomes" id="UP000184073">
    <property type="component" value="Unassembled WGS sequence"/>
</dbReference>